<comment type="similarity">
    <text evidence="2">Belongs to the HAD-like hydrolase superfamily. CbbY/CbbZ/Gph/YieH family.</text>
</comment>
<keyword evidence="4" id="KW-0460">Magnesium</keyword>
<dbReference type="AlphaFoldDB" id="A0A6J4SRH4"/>
<dbReference type="InterPro" id="IPR036412">
    <property type="entry name" value="HAD-like_sf"/>
</dbReference>
<organism evidence="5">
    <name type="scientific">uncultured Solirubrobacteraceae bacterium</name>
    <dbReference type="NCBI Taxonomy" id="1162706"/>
    <lineage>
        <taxon>Bacteria</taxon>
        <taxon>Bacillati</taxon>
        <taxon>Actinomycetota</taxon>
        <taxon>Thermoleophilia</taxon>
        <taxon>Solirubrobacterales</taxon>
        <taxon>Solirubrobacteraceae</taxon>
        <taxon>environmental samples</taxon>
    </lineage>
</organism>
<gene>
    <name evidence="5" type="ORF">AVDCRST_MAG30-2051</name>
</gene>
<reference evidence="5" key="1">
    <citation type="submission" date="2020-02" db="EMBL/GenBank/DDBJ databases">
        <authorList>
            <person name="Meier V. D."/>
        </authorList>
    </citation>
    <scope>NUCLEOTIDE SEQUENCE</scope>
    <source>
        <strain evidence="5">AVDCRST_MAG30</strain>
    </source>
</reference>
<dbReference type="EMBL" id="CADCVS010000269">
    <property type="protein sequence ID" value="CAA9503324.1"/>
    <property type="molecule type" value="Genomic_DNA"/>
</dbReference>
<dbReference type="SFLD" id="SFLDG01129">
    <property type="entry name" value="C1.5:_HAD__Beta-PGM__Phosphata"/>
    <property type="match status" value="1"/>
</dbReference>
<dbReference type="InterPro" id="IPR006439">
    <property type="entry name" value="HAD-SF_hydro_IA"/>
</dbReference>
<dbReference type="InterPro" id="IPR023198">
    <property type="entry name" value="PGP-like_dom2"/>
</dbReference>
<evidence type="ECO:0000256" key="4">
    <source>
        <dbReference type="ARBA" id="ARBA00022842"/>
    </source>
</evidence>
<dbReference type="PANTHER" id="PTHR46193:SF10">
    <property type="entry name" value="6-PHOSPHOGLUCONATE PHOSPHATASE"/>
    <property type="match status" value="1"/>
</dbReference>
<dbReference type="SUPFAM" id="SSF56784">
    <property type="entry name" value="HAD-like"/>
    <property type="match status" value="1"/>
</dbReference>
<evidence type="ECO:0000313" key="5">
    <source>
        <dbReference type="EMBL" id="CAA9503324.1"/>
    </source>
</evidence>
<dbReference type="Gene3D" id="3.40.50.1000">
    <property type="entry name" value="HAD superfamily/HAD-like"/>
    <property type="match status" value="1"/>
</dbReference>
<dbReference type="SFLD" id="SFLDS00003">
    <property type="entry name" value="Haloacid_Dehalogenase"/>
    <property type="match status" value="1"/>
</dbReference>
<dbReference type="CDD" id="cd07526">
    <property type="entry name" value="HAD_BPGM_like"/>
    <property type="match status" value="1"/>
</dbReference>
<name>A0A6J4SRH4_9ACTN</name>
<dbReference type="SFLD" id="SFLDG01135">
    <property type="entry name" value="C1.5.6:_HAD__Beta-PGM__Phospha"/>
    <property type="match status" value="1"/>
</dbReference>
<evidence type="ECO:0000256" key="2">
    <source>
        <dbReference type="ARBA" id="ARBA00006171"/>
    </source>
</evidence>
<dbReference type="Pfam" id="PF00702">
    <property type="entry name" value="Hydrolase"/>
    <property type="match status" value="1"/>
</dbReference>
<keyword evidence="3" id="KW-0479">Metal-binding</keyword>
<protein>
    <submittedName>
        <fullName evidence="5">Phosphatase YieH</fullName>
    </submittedName>
</protein>
<dbReference type="GO" id="GO:0003824">
    <property type="term" value="F:catalytic activity"/>
    <property type="evidence" value="ECO:0007669"/>
    <property type="project" value="UniProtKB-ARBA"/>
</dbReference>
<dbReference type="GO" id="GO:0046872">
    <property type="term" value="F:metal ion binding"/>
    <property type="evidence" value="ECO:0007669"/>
    <property type="project" value="UniProtKB-KW"/>
</dbReference>
<dbReference type="PANTHER" id="PTHR46193">
    <property type="entry name" value="6-PHOSPHOGLUCONATE PHOSPHATASE"/>
    <property type="match status" value="1"/>
</dbReference>
<evidence type="ECO:0000256" key="3">
    <source>
        <dbReference type="ARBA" id="ARBA00022723"/>
    </source>
</evidence>
<proteinExistence type="inferred from homology"/>
<dbReference type="InterPro" id="IPR051600">
    <property type="entry name" value="Beta-PGM-like"/>
</dbReference>
<evidence type="ECO:0000256" key="1">
    <source>
        <dbReference type="ARBA" id="ARBA00001946"/>
    </source>
</evidence>
<dbReference type="Gene3D" id="1.10.150.240">
    <property type="entry name" value="Putative phosphatase, domain 2"/>
    <property type="match status" value="1"/>
</dbReference>
<dbReference type="InterPro" id="IPR023214">
    <property type="entry name" value="HAD_sf"/>
</dbReference>
<dbReference type="NCBIfam" id="TIGR01509">
    <property type="entry name" value="HAD-SF-IA-v3"/>
    <property type="match status" value="1"/>
</dbReference>
<comment type="cofactor">
    <cofactor evidence="1">
        <name>Mg(2+)</name>
        <dbReference type="ChEBI" id="CHEBI:18420"/>
    </cofactor>
</comment>
<accession>A0A6J4SRH4</accession>
<sequence>MSARFDLVIFDCDGVLVDSEPISNRVLAEHLTAIGLPTTTEESMDRYMGGSLESVLDDVQRRLGRPAPEGFVARYRADSYRAFASELRAVEGIEAVLDALDGTPTCVASSGEHEKLRRTLGQTGLLPRFEGRIFSATEVAHGKPAPDLFLHAAAVMGADPARCAVVEDAPVGVQAALAAGVAVFAYAGRTPPHRLAGDGVRVFGAMAELPVLLTA</sequence>